<feature type="region of interest" description="Disordered" evidence="1">
    <location>
        <begin position="135"/>
        <end position="161"/>
    </location>
</feature>
<evidence type="ECO:0000256" key="1">
    <source>
        <dbReference type="SAM" id="MobiDB-lite"/>
    </source>
</evidence>
<gene>
    <name evidence="2" type="ORF">HID58_086790</name>
</gene>
<keyword evidence="3" id="KW-1185">Reference proteome</keyword>
<organism evidence="2 3">
    <name type="scientific">Brassica napus</name>
    <name type="common">Rape</name>
    <dbReference type="NCBI Taxonomy" id="3708"/>
    <lineage>
        <taxon>Eukaryota</taxon>
        <taxon>Viridiplantae</taxon>
        <taxon>Streptophyta</taxon>
        <taxon>Embryophyta</taxon>
        <taxon>Tracheophyta</taxon>
        <taxon>Spermatophyta</taxon>
        <taxon>Magnoliopsida</taxon>
        <taxon>eudicotyledons</taxon>
        <taxon>Gunneridae</taxon>
        <taxon>Pentapetalae</taxon>
        <taxon>rosids</taxon>
        <taxon>malvids</taxon>
        <taxon>Brassicales</taxon>
        <taxon>Brassicaceae</taxon>
        <taxon>Brassiceae</taxon>
        <taxon>Brassica</taxon>
    </lineage>
</organism>
<feature type="region of interest" description="Disordered" evidence="1">
    <location>
        <begin position="72"/>
        <end position="103"/>
    </location>
</feature>
<comment type="caution">
    <text evidence="2">The sequence shown here is derived from an EMBL/GenBank/DDBJ whole genome shotgun (WGS) entry which is preliminary data.</text>
</comment>
<feature type="compositionally biased region" description="Low complexity" evidence="1">
    <location>
        <begin position="19"/>
        <end position="36"/>
    </location>
</feature>
<feature type="non-terminal residue" evidence="2">
    <location>
        <position position="205"/>
    </location>
</feature>
<feature type="compositionally biased region" description="Basic and acidic residues" evidence="1">
    <location>
        <begin position="84"/>
        <end position="95"/>
    </location>
</feature>
<reference evidence="2 3" key="1">
    <citation type="submission" date="2021-05" db="EMBL/GenBank/DDBJ databases">
        <title>Genome Assembly of Synthetic Allotetraploid Brassica napus Reveals Homoeologous Exchanges between Subgenomes.</title>
        <authorList>
            <person name="Davis J.T."/>
        </authorList>
    </citation>
    <scope>NUCLEOTIDE SEQUENCE [LARGE SCALE GENOMIC DNA]</scope>
    <source>
        <strain evidence="3">cv. Da-Ae</strain>
        <tissue evidence="2">Seedling</tissue>
    </source>
</reference>
<sequence length="205" mass="21898">MICPIPPPPPSSGDLPIQSRDLPSSSASPRSVSRDSPWSKSPENVSVEVIGAVDGDAPHIGSIHATTNRLWMAGKNGSSNSGVNDDKEQGLKLDDTPPLVEKTGIAPADSEMALKIQGGNVESFVFNEEHQNWSLVNGGPRSPTAEKSSDKQVGESSHGMETAIIVFPSRFNVLAVSEDENEDETEIEKGEVLVEEVMEATLPRE</sequence>
<feature type="region of interest" description="Disordered" evidence="1">
    <location>
        <begin position="1"/>
        <end position="43"/>
    </location>
</feature>
<proteinExistence type="predicted"/>
<accession>A0ABQ7XRC4</accession>
<protein>
    <submittedName>
        <fullName evidence="2">Uncharacterized protein</fullName>
    </submittedName>
</protein>
<dbReference type="EMBL" id="JAGKQM010000019">
    <property type="protein sequence ID" value="KAH0858529.1"/>
    <property type="molecule type" value="Genomic_DNA"/>
</dbReference>
<name>A0ABQ7XRC4_BRANA</name>
<evidence type="ECO:0000313" key="3">
    <source>
        <dbReference type="Proteomes" id="UP000824890"/>
    </source>
</evidence>
<evidence type="ECO:0000313" key="2">
    <source>
        <dbReference type="EMBL" id="KAH0858529.1"/>
    </source>
</evidence>
<dbReference type="Proteomes" id="UP000824890">
    <property type="component" value="Unassembled WGS sequence"/>
</dbReference>
<feature type="compositionally biased region" description="Pro residues" evidence="1">
    <location>
        <begin position="1"/>
        <end position="11"/>
    </location>
</feature>